<feature type="chain" id="PRO_5045659153" description="Lipoprotein" evidence="2">
    <location>
        <begin position="25"/>
        <end position="376"/>
    </location>
</feature>
<keyword evidence="2" id="KW-0732">Signal</keyword>
<dbReference type="RefSeq" id="WP_206720423.1">
    <property type="nucleotide sequence ID" value="NZ_CP071090.1"/>
</dbReference>
<dbReference type="PROSITE" id="PS51257">
    <property type="entry name" value="PROKAR_LIPOPROTEIN"/>
    <property type="match status" value="1"/>
</dbReference>
<gene>
    <name evidence="3" type="ORF">JY651_26110</name>
</gene>
<feature type="compositionally biased region" description="Low complexity" evidence="1">
    <location>
        <begin position="48"/>
        <end position="62"/>
    </location>
</feature>
<organism evidence="3 4">
    <name type="scientific">Pyxidicoccus parkwayensis</name>
    <dbReference type="NCBI Taxonomy" id="2813578"/>
    <lineage>
        <taxon>Bacteria</taxon>
        <taxon>Pseudomonadati</taxon>
        <taxon>Myxococcota</taxon>
        <taxon>Myxococcia</taxon>
        <taxon>Myxococcales</taxon>
        <taxon>Cystobacterineae</taxon>
        <taxon>Myxococcaceae</taxon>
        <taxon>Pyxidicoccus</taxon>
    </lineage>
</organism>
<reference evidence="3 4" key="1">
    <citation type="submission" date="2021-02" db="EMBL/GenBank/DDBJ databases">
        <title>De Novo genome assembly of isolated myxobacteria.</title>
        <authorList>
            <person name="Stevens D.C."/>
        </authorList>
    </citation>
    <scope>NUCLEOTIDE SEQUENCE [LARGE SCALE GENOMIC DNA]</scope>
    <source>
        <strain evidence="4">SCPEA02</strain>
    </source>
</reference>
<evidence type="ECO:0000313" key="3">
    <source>
        <dbReference type="EMBL" id="QSQ18835.1"/>
    </source>
</evidence>
<feature type="signal peptide" evidence="2">
    <location>
        <begin position="1"/>
        <end position="24"/>
    </location>
</feature>
<evidence type="ECO:0000313" key="4">
    <source>
        <dbReference type="Proteomes" id="UP000662747"/>
    </source>
</evidence>
<accession>A0ABX7NMM0</accession>
<name>A0ABX7NMM0_9BACT</name>
<keyword evidence="4" id="KW-1185">Reference proteome</keyword>
<sequence>MNPLRRAPALLAALALAGCQSGQGAPQSPPPPPAVSDQGVPQAPPPAVAGRSAPSTRPAPPAASAQAVLGYLKPAEDGQKCQWMRHPLPGEPASVFSFNAACDRSMVSWSTDGKQGLVFTWPSGAGEVARAWRVDLGAKSGQPLDLKSLPGGTGPAGPDKPYVSRISFDSQGRPVALIVLAYSKRASKKGVITFEGEQFTAPAGPGVPGLALAYRLEDGGWKRVEAKPGRFEAANAPGLAVLDAAKTLTPVWTASIPTSAQGKKAPADVVSALGAPEDGWWMELPGPDGTLYYRAREEGPEVVMGSPLYWSANGKREELKDVAESDAYLGFQLQRGLLLVTAYGGYAAAHVWSTAAAPKHLADVSGVYAPAFWPSP</sequence>
<evidence type="ECO:0000256" key="1">
    <source>
        <dbReference type="SAM" id="MobiDB-lite"/>
    </source>
</evidence>
<dbReference type="Proteomes" id="UP000662747">
    <property type="component" value="Chromosome"/>
</dbReference>
<proteinExistence type="predicted"/>
<evidence type="ECO:0000256" key="2">
    <source>
        <dbReference type="SAM" id="SignalP"/>
    </source>
</evidence>
<evidence type="ECO:0008006" key="5">
    <source>
        <dbReference type="Google" id="ProtNLM"/>
    </source>
</evidence>
<feature type="region of interest" description="Disordered" evidence="1">
    <location>
        <begin position="20"/>
        <end position="62"/>
    </location>
</feature>
<protein>
    <recommendedName>
        <fullName evidence="5">Lipoprotein</fullName>
    </recommendedName>
</protein>
<dbReference type="EMBL" id="CP071090">
    <property type="protein sequence ID" value="QSQ18835.1"/>
    <property type="molecule type" value="Genomic_DNA"/>
</dbReference>